<feature type="active site" description="Proton acceptor" evidence="5">
    <location>
        <position position="61"/>
    </location>
</feature>
<evidence type="ECO:0000256" key="3">
    <source>
        <dbReference type="ARBA" id="ARBA00012098"/>
    </source>
</evidence>
<proteinExistence type="inferred from homology"/>
<evidence type="ECO:0000313" key="9">
    <source>
        <dbReference type="Proteomes" id="UP001212263"/>
    </source>
</evidence>
<dbReference type="InterPro" id="IPR000888">
    <property type="entry name" value="RmlC-like"/>
</dbReference>
<evidence type="ECO:0000256" key="7">
    <source>
        <dbReference type="RuleBase" id="RU364069"/>
    </source>
</evidence>
<feature type="active site" description="Proton donor" evidence="5">
    <location>
        <position position="131"/>
    </location>
</feature>
<sequence length="190" mass="21964">MELIKTNIPGVVILQPRIFGDERGYFFESFSQRDFEREVRRTVFVQDNESKSCYGVLRGLHFQKPPYAQSKLVRVVKGSVLDVAVDIRKGSPTFGKYVSVELTEENKRQFFIPRGFAHGFAVLSTEAVFQYKCDNFYAPESEGALAWDDPDLAIDWRLPASKVILSEKDKHHPRLKEAEWLFDYNTGLYE</sequence>
<dbReference type="Proteomes" id="UP001212263">
    <property type="component" value="Unassembled WGS sequence"/>
</dbReference>
<comment type="pathway">
    <text evidence="7">Carbohydrate biosynthesis; dTDP-L-rhamnose biosynthesis.</text>
</comment>
<dbReference type="NCBIfam" id="TIGR01221">
    <property type="entry name" value="rmlC"/>
    <property type="match status" value="1"/>
</dbReference>
<dbReference type="CDD" id="cd00438">
    <property type="entry name" value="cupin_RmlC"/>
    <property type="match status" value="1"/>
</dbReference>
<accession>A0AAW6FJV3</accession>
<comment type="similarity">
    <text evidence="7">Belongs to the dTDP-4-dehydrorhamnose 3,5-epimerase family.</text>
</comment>
<evidence type="ECO:0000256" key="6">
    <source>
        <dbReference type="PIRSR" id="PIRSR600888-3"/>
    </source>
</evidence>
<dbReference type="GO" id="GO:0000271">
    <property type="term" value="P:polysaccharide biosynthetic process"/>
    <property type="evidence" value="ECO:0007669"/>
    <property type="project" value="TreeGrafter"/>
</dbReference>
<organism evidence="8 9">
    <name type="scientific">Odoribacter splanchnicus</name>
    <dbReference type="NCBI Taxonomy" id="28118"/>
    <lineage>
        <taxon>Bacteria</taxon>
        <taxon>Pseudomonadati</taxon>
        <taxon>Bacteroidota</taxon>
        <taxon>Bacteroidia</taxon>
        <taxon>Bacteroidales</taxon>
        <taxon>Odoribacteraceae</taxon>
        <taxon>Odoribacter</taxon>
    </lineage>
</organism>
<dbReference type="GO" id="GO:0005829">
    <property type="term" value="C:cytosol"/>
    <property type="evidence" value="ECO:0007669"/>
    <property type="project" value="TreeGrafter"/>
</dbReference>
<dbReference type="InterPro" id="IPR014710">
    <property type="entry name" value="RmlC-like_jellyroll"/>
</dbReference>
<dbReference type="AlphaFoldDB" id="A0AAW6FJV3"/>
<protein>
    <recommendedName>
        <fullName evidence="4 7">dTDP-4-dehydrorhamnose 3,5-epimerase</fullName>
        <ecNumber evidence="3 7">5.1.3.13</ecNumber>
    </recommendedName>
    <alternativeName>
        <fullName evidence="7">Thymidine diphospho-4-keto-rhamnose 3,5-epimerase</fullName>
    </alternativeName>
</protein>
<comment type="caution">
    <text evidence="8">The sequence shown here is derived from an EMBL/GenBank/DDBJ whole genome shotgun (WGS) entry which is preliminary data.</text>
</comment>
<name>A0AAW6FJV3_9BACT</name>
<evidence type="ECO:0000256" key="4">
    <source>
        <dbReference type="ARBA" id="ARBA00019595"/>
    </source>
</evidence>
<dbReference type="EMBL" id="JAQMRD010000009">
    <property type="protein sequence ID" value="MDB9223129.1"/>
    <property type="molecule type" value="Genomic_DNA"/>
</dbReference>
<evidence type="ECO:0000313" key="8">
    <source>
        <dbReference type="EMBL" id="MDB9223129.1"/>
    </source>
</evidence>
<dbReference type="GO" id="GO:0019305">
    <property type="term" value="P:dTDP-rhamnose biosynthetic process"/>
    <property type="evidence" value="ECO:0007669"/>
    <property type="project" value="UniProtKB-UniRule"/>
</dbReference>
<evidence type="ECO:0000256" key="1">
    <source>
        <dbReference type="ARBA" id="ARBA00001298"/>
    </source>
</evidence>
<dbReference type="Pfam" id="PF00908">
    <property type="entry name" value="dTDP_sugar_isom"/>
    <property type="match status" value="1"/>
</dbReference>
<dbReference type="PANTHER" id="PTHR21047:SF2">
    <property type="entry name" value="THYMIDINE DIPHOSPHO-4-KETO-RHAMNOSE 3,5-EPIMERASE"/>
    <property type="match status" value="1"/>
</dbReference>
<dbReference type="SUPFAM" id="SSF51182">
    <property type="entry name" value="RmlC-like cupins"/>
    <property type="match status" value="1"/>
</dbReference>
<gene>
    <name evidence="8" type="primary">rfbC</name>
    <name evidence="8" type="ORF">PN645_08935</name>
</gene>
<dbReference type="GO" id="GO:0008830">
    <property type="term" value="F:dTDP-4-dehydrorhamnose 3,5-epimerase activity"/>
    <property type="evidence" value="ECO:0007669"/>
    <property type="project" value="UniProtKB-UniRule"/>
</dbReference>
<keyword evidence="7 8" id="KW-0413">Isomerase</keyword>
<evidence type="ECO:0000256" key="5">
    <source>
        <dbReference type="PIRSR" id="PIRSR600888-1"/>
    </source>
</evidence>
<feature type="site" description="Participates in a stacking interaction with the thymidine ring of dTDP-4-oxo-6-deoxyglucose" evidence="6">
    <location>
        <position position="137"/>
    </location>
</feature>
<evidence type="ECO:0000256" key="2">
    <source>
        <dbReference type="ARBA" id="ARBA00001997"/>
    </source>
</evidence>
<dbReference type="EC" id="5.1.3.13" evidence="3 7"/>
<reference evidence="8" key="1">
    <citation type="submission" date="2023-01" db="EMBL/GenBank/DDBJ databases">
        <title>Human gut microbiome strain richness.</title>
        <authorList>
            <person name="Chen-Liaw A."/>
        </authorList>
    </citation>
    <scope>NUCLEOTIDE SEQUENCE</scope>
    <source>
        <strain evidence="8">RTP21484st1_B7_RTP21484_190118</strain>
    </source>
</reference>
<dbReference type="PANTHER" id="PTHR21047">
    <property type="entry name" value="DTDP-6-DEOXY-D-GLUCOSE-3,5 EPIMERASE"/>
    <property type="match status" value="1"/>
</dbReference>
<dbReference type="Gene3D" id="2.60.120.10">
    <property type="entry name" value="Jelly Rolls"/>
    <property type="match status" value="1"/>
</dbReference>
<comment type="catalytic activity">
    <reaction evidence="1 7">
        <text>dTDP-4-dehydro-6-deoxy-alpha-D-glucose = dTDP-4-dehydro-beta-L-rhamnose</text>
        <dbReference type="Rhea" id="RHEA:16969"/>
        <dbReference type="ChEBI" id="CHEBI:57649"/>
        <dbReference type="ChEBI" id="CHEBI:62830"/>
        <dbReference type="EC" id="5.1.3.13"/>
    </reaction>
</comment>
<dbReference type="InterPro" id="IPR011051">
    <property type="entry name" value="RmlC_Cupin_sf"/>
</dbReference>
<comment type="function">
    <text evidence="2 7">Catalyzes the epimerization of the C3' and C5'positions of dTDP-6-deoxy-D-xylo-4-hexulose, forming dTDP-6-deoxy-L-lyxo-4-hexulose.</text>
</comment>
<comment type="subunit">
    <text evidence="7">Homodimer.</text>
</comment>
<dbReference type="RefSeq" id="WP_118122087.1">
    <property type="nucleotide sequence ID" value="NZ_CABJFF010000025.1"/>
</dbReference>